<dbReference type="EMBL" id="WOAD01000021">
    <property type="protein sequence ID" value="MUI37701.1"/>
    <property type="molecule type" value="Genomic_DNA"/>
</dbReference>
<evidence type="ECO:0000313" key="3">
    <source>
        <dbReference type="EMBL" id="MUI37701.1"/>
    </source>
</evidence>
<dbReference type="Proteomes" id="UP000045039">
    <property type="component" value="Unassembled WGS sequence"/>
</dbReference>
<evidence type="ECO:0000313" key="4">
    <source>
        <dbReference type="EMBL" id="OTI58936.1"/>
    </source>
</evidence>
<evidence type="ECO:0000313" key="8">
    <source>
        <dbReference type="Proteomes" id="UP000194857"/>
    </source>
</evidence>
<dbReference type="OMA" id="FRWGVSA"/>
<reference evidence="3 10" key="7">
    <citation type="submission" date="2019-11" db="EMBL/GenBank/DDBJ databases">
        <title>Genomes of ocular Pseudomonas aeruginosa isolates.</title>
        <authorList>
            <person name="Khan M."/>
            <person name="Rice S.A."/>
            <person name="Willcox M.D.P."/>
            <person name="Stapleton F."/>
        </authorList>
    </citation>
    <scope>NUCLEOTIDE SEQUENCE [LARGE SCALE GENOMIC DNA]</scope>
    <source>
        <strain evidence="3 10">PA221</strain>
    </source>
</reference>
<dbReference type="eggNOG" id="COG3746">
    <property type="taxonomic scope" value="Bacteria"/>
</dbReference>
<dbReference type="SUPFAM" id="SSF56935">
    <property type="entry name" value="Porins"/>
    <property type="match status" value="1"/>
</dbReference>
<dbReference type="Proteomes" id="UP000433532">
    <property type="component" value="Unassembled WGS sequence"/>
</dbReference>
<accession>A0A072ZSB2</accession>
<dbReference type="Proteomes" id="UP001297540">
    <property type="component" value="Chromosome"/>
</dbReference>
<dbReference type="InterPro" id="IPR023614">
    <property type="entry name" value="Porin_dom_sf"/>
</dbReference>
<dbReference type="KEGG" id="paeb:NCGM1900_3002"/>
<protein>
    <submittedName>
        <fullName evidence="3 6">Porin</fullName>
    </submittedName>
    <submittedName>
        <fullName evidence="2">Porin O</fullName>
    </submittedName>
</protein>
<feature type="chain" id="PRO_5015028033" evidence="1">
    <location>
        <begin position="25"/>
        <end position="438"/>
    </location>
</feature>
<dbReference type="Pfam" id="PF07396">
    <property type="entry name" value="Porin_O_P"/>
    <property type="match status" value="1"/>
</dbReference>
<reference evidence="8" key="3">
    <citation type="submission" date="2017-05" db="EMBL/GenBank/DDBJ databases">
        <authorList>
            <person name="Giani T."/>
            <person name="Arena F."/>
            <person name="Pollini S."/>
            <person name="Di Pilato V."/>
            <person name="D'Andrea M.M."/>
            <person name="Henrici De Angelis L."/>
            <person name="Bassetti M."/>
            <person name="Rossolini G.M."/>
        </authorList>
    </citation>
    <scope>NUCLEOTIDE SEQUENCE [LARGE SCALE GENOMIC DNA]</scope>
    <source>
        <strain evidence="8">S567_C10_BS</strain>
    </source>
</reference>
<feature type="signal peptide" evidence="1">
    <location>
        <begin position="1"/>
        <end position="24"/>
    </location>
</feature>
<reference evidence="4" key="4">
    <citation type="submission" date="2017-05" db="EMBL/GenBank/DDBJ databases">
        <authorList>
            <person name="Song R."/>
            <person name="Chenine A.L."/>
            <person name="Ruprecht R.M."/>
        </authorList>
    </citation>
    <scope>NUCLEOTIDE SEQUENCE [LARGE SCALE GENOMIC DNA]</scope>
    <source>
        <strain evidence="4">S567_C10_BS</strain>
    </source>
</reference>
<sequence length="438" mass="47788">MIRKHSLGFVASALALAVSAQAFAGTVTTDGADIVIKTKGGLEVATTDKEFSFKLGGRLQADYSRFDGFYTKNGNTADAAYFRRAFIELGGTAYKDWKYQINFDLSHNTGSSDNGYFDEASVTYTGFNPVNLKFGRFDPDFGLEKATSSKWVTAPERNAAYELADWINTHQDGMGAQVNSTLADMAYLSAGVSAKDADDSDGDSVKQFNFRGVFAPMHEAGNVLHVGVNYAYRDLDDTAFDSRIRPRLGMRGIATSGGNDAGDNGNRATFGGVSNSPAGSYKDDSVWGLEGAWAMGPFSAQAEYLARKLKADDNAYKDIKAKGYYAQLAYTLTGESRQYKLEGAKFDSVKPENKEIGAWEVFYRYDNIKVEDDNVVADTATREVGDTKAKAHNLGVNWYVNDAVKISAAYVKAKTDKITNNNGDDDGDGFVTRLQYVF</sequence>
<organism evidence="2 7">
    <name type="scientific">Pseudomonas aeruginosa</name>
    <dbReference type="NCBI Taxonomy" id="287"/>
    <lineage>
        <taxon>Bacteria</taxon>
        <taxon>Pseudomonadati</taxon>
        <taxon>Pseudomonadota</taxon>
        <taxon>Gammaproteobacteria</taxon>
        <taxon>Pseudomonadales</taxon>
        <taxon>Pseudomonadaceae</taxon>
        <taxon>Pseudomonas</taxon>
    </lineage>
</organism>
<dbReference type="EMBL" id="CP136986">
    <property type="protein sequence ID" value="WOS79849.1"/>
    <property type="molecule type" value="Genomic_DNA"/>
</dbReference>
<evidence type="ECO:0000313" key="10">
    <source>
        <dbReference type="Proteomes" id="UP000433532"/>
    </source>
</evidence>
<dbReference type="InterPro" id="IPR010870">
    <property type="entry name" value="Porin_O/P"/>
</dbReference>
<evidence type="ECO:0000256" key="1">
    <source>
        <dbReference type="SAM" id="SignalP"/>
    </source>
</evidence>
<dbReference type="EMBL" id="NFFZ01000012">
    <property type="protein sequence ID" value="OTI58936.1"/>
    <property type="molecule type" value="Genomic_DNA"/>
</dbReference>
<keyword evidence="1" id="KW-0732">Signal</keyword>
<dbReference type="EMBL" id="CVVU01000215">
    <property type="protein sequence ID" value="CRP30044.1"/>
    <property type="molecule type" value="Genomic_DNA"/>
</dbReference>
<reference evidence="7" key="2">
    <citation type="submission" date="2015-06" db="EMBL/GenBank/DDBJ databases">
        <authorList>
            <person name="Radhakrishnan Rajesh"/>
            <person name="Underwood Anthony"/>
            <person name="Al-Shahib Ali"/>
        </authorList>
    </citation>
    <scope>NUCLEOTIDE SEQUENCE [LARGE SCALE GENOMIC DNA]</scope>
    <source>
        <strain evidence="7">P19_London_7_VIM_2_05_10</strain>
    </source>
</reference>
<dbReference type="Gene3D" id="2.40.160.10">
    <property type="entry name" value="Porin"/>
    <property type="match status" value="1"/>
</dbReference>
<dbReference type="SMR" id="A0A072ZSB2"/>
<evidence type="ECO:0000313" key="7">
    <source>
        <dbReference type="Proteomes" id="UP000045039"/>
    </source>
</evidence>
<evidence type="ECO:0000313" key="9">
    <source>
        <dbReference type="Proteomes" id="UP000284767"/>
    </source>
</evidence>
<reference evidence="5 9" key="5">
    <citation type="submission" date="2017-08" db="EMBL/GenBank/DDBJ databases">
        <authorList>
            <person name="Feschi L."/>
            <person name="Jeukens J."/>
            <person name="Emond-Rheault J.-G."/>
            <person name="Kukavica-Ibrulj I."/>
            <person name="Boyle B."/>
            <person name="Levesque R.C."/>
        </authorList>
    </citation>
    <scope>NUCLEOTIDE SEQUENCE [LARGE SCALE GENOMIC DNA]</scope>
    <source>
        <strain evidence="5 9">PA-W36</strain>
    </source>
</reference>
<dbReference type="Proteomes" id="UP000284767">
    <property type="component" value="Unassembled WGS sequence"/>
</dbReference>
<proteinExistence type="predicted"/>
<dbReference type="EMBL" id="NSNE01000024">
    <property type="protein sequence ID" value="RPM05604.1"/>
    <property type="molecule type" value="Genomic_DNA"/>
</dbReference>
<gene>
    <name evidence="2" type="primary">oprO</name>
    <name evidence="4" type="ORF">CAZ10_22275</name>
    <name evidence="3" type="ORF">GNQ48_22075</name>
    <name evidence="5" type="ORF">IPC1295_28810</name>
    <name evidence="6" type="ORF">L4V69_12025</name>
    <name evidence="2" type="ORF">PAERUG_P19_London_7_VIM_2_05_10_04031</name>
</gene>
<dbReference type="RefSeq" id="WP_003104423.1">
    <property type="nucleotide sequence ID" value="NZ_AP014622.1"/>
</dbReference>
<reference evidence="6" key="9">
    <citation type="submission" date="2023-10" db="EMBL/GenBank/DDBJ databases">
        <title>Pathogen: clinical or host-associated sample.</title>
        <authorList>
            <person name="Hergert J."/>
            <person name="Casey R."/>
            <person name="Wagner J."/>
            <person name="Young E.L."/>
            <person name="Oakeson K.F."/>
        </authorList>
    </citation>
    <scope>NUCLEOTIDE SEQUENCE</scope>
    <source>
        <strain evidence="6">2021CK-01020</strain>
    </source>
</reference>
<evidence type="ECO:0000313" key="5">
    <source>
        <dbReference type="EMBL" id="RPM05604.1"/>
    </source>
</evidence>
<evidence type="ECO:0000313" key="2">
    <source>
        <dbReference type="EMBL" id="CRP30044.1"/>
    </source>
</evidence>
<reference evidence="5 9" key="6">
    <citation type="submission" date="2019-01" db="EMBL/GenBank/DDBJ databases">
        <title>The Pseudomonas aeruginosa pan-genome provides new insights on its population structure, horizontal gene transfer and pathogenicity.</title>
        <authorList>
            <person name="Freschi L."/>
            <person name="Vincent A.T."/>
            <person name="Jeukens J."/>
            <person name="Emond-Rheault J.-G."/>
            <person name="Kukavica-Ibrulj I."/>
            <person name="Dupont M.-J."/>
            <person name="Charette S.J."/>
            <person name="Boyle B."/>
            <person name="Levesque R.C."/>
        </authorList>
    </citation>
    <scope>NUCLEOTIDE SEQUENCE [LARGE SCALE GENOMIC DNA]</scope>
    <source>
        <strain evidence="5 9">PA-W36</strain>
    </source>
</reference>
<name>A0A072ZSB2_PSEAI</name>
<dbReference type="Proteomes" id="UP000194857">
    <property type="component" value="Unassembled WGS sequence"/>
</dbReference>
<evidence type="ECO:0000313" key="6">
    <source>
        <dbReference type="EMBL" id="WOS79849.1"/>
    </source>
</evidence>
<reference evidence="6" key="8">
    <citation type="submission" date="2023-06" db="EMBL/GenBank/DDBJ databases">
        <authorList>
            <consortium name="Clinical and Environmental Microbiology Branch: Whole genome sequencing antimicrobial resistance pathogens in the healthcare setting"/>
        </authorList>
    </citation>
    <scope>NUCLEOTIDE SEQUENCE</scope>
    <source>
        <strain evidence="6">2021CK-01020</strain>
    </source>
</reference>
<reference evidence="2" key="1">
    <citation type="submission" date="2015-06" db="EMBL/GenBank/DDBJ databases">
        <authorList>
            <person name="Radhakrishnan R."/>
            <person name="Underwood A."/>
            <person name="Al-Shahib A."/>
        </authorList>
    </citation>
    <scope>NUCLEOTIDE SEQUENCE</scope>
    <source>
        <strain evidence="2">P19_London_7_VIM_2_05_10</strain>
    </source>
</reference>
<dbReference type="AlphaFoldDB" id="A0A072ZSB2"/>